<accession>A0A9Q1CL71</accession>
<comment type="caution">
    <text evidence="13">The sequence shown here is derived from an EMBL/GenBank/DDBJ whole genome shotgun (WGS) entry which is preliminary data.</text>
</comment>
<dbReference type="PROSITE" id="PS51186">
    <property type="entry name" value="GNAT"/>
    <property type="match status" value="1"/>
</dbReference>
<comment type="catalytic activity">
    <reaction evidence="5">
        <text>N-terminal L-seryl-[protein] + acetyl-CoA = N-terminal N(alpha)-acetyl-L-seryl-[protein] + CoA + H(+)</text>
        <dbReference type="Rhea" id="RHEA:50504"/>
        <dbReference type="Rhea" id="RHEA-COMP:12703"/>
        <dbReference type="Rhea" id="RHEA-COMP:12704"/>
        <dbReference type="ChEBI" id="CHEBI:15378"/>
        <dbReference type="ChEBI" id="CHEBI:57287"/>
        <dbReference type="ChEBI" id="CHEBI:57288"/>
        <dbReference type="ChEBI" id="CHEBI:64738"/>
        <dbReference type="ChEBI" id="CHEBI:83690"/>
        <dbReference type="EC" id="2.3.1.255"/>
    </reaction>
</comment>
<dbReference type="InterPro" id="IPR045047">
    <property type="entry name" value="Ard1-like"/>
</dbReference>
<dbReference type="InterPro" id="IPR016181">
    <property type="entry name" value="Acyl_CoA_acyltransferase"/>
</dbReference>
<feature type="region of interest" description="Disordered" evidence="11">
    <location>
        <begin position="182"/>
        <end position="269"/>
    </location>
</feature>
<evidence type="ECO:0000256" key="6">
    <source>
        <dbReference type="ARBA" id="ARBA00047805"/>
    </source>
</evidence>
<organism evidence="13 14">
    <name type="scientific">Holothuria leucospilota</name>
    <name type="common">Black long sea cucumber</name>
    <name type="synonym">Mertensiothuria leucospilota</name>
    <dbReference type="NCBI Taxonomy" id="206669"/>
    <lineage>
        <taxon>Eukaryota</taxon>
        <taxon>Metazoa</taxon>
        <taxon>Echinodermata</taxon>
        <taxon>Eleutherozoa</taxon>
        <taxon>Echinozoa</taxon>
        <taxon>Holothuroidea</taxon>
        <taxon>Aspidochirotacea</taxon>
        <taxon>Aspidochirotida</taxon>
        <taxon>Holothuriidae</taxon>
        <taxon>Holothuria</taxon>
    </lineage>
</organism>
<evidence type="ECO:0000256" key="3">
    <source>
        <dbReference type="ARBA" id="ARBA00025786"/>
    </source>
</evidence>
<evidence type="ECO:0000256" key="4">
    <source>
        <dbReference type="ARBA" id="ARBA00026110"/>
    </source>
</evidence>
<evidence type="ECO:0000256" key="1">
    <source>
        <dbReference type="ARBA" id="ARBA00022679"/>
    </source>
</evidence>
<dbReference type="GO" id="GO:1990189">
    <property type="term" value="F:protein N-terminal-serine acetyltransferase activity"/>
    <property type="evidence" value="ECO:0007669"/>
    <property type="project" value="TreeGrafter"/>
</dbReference>
<dbReference type="GO" id="GO:0031415">
    <property type="term" value="C:NatA complex"/>
    <property type="evidence" value="ECO:0007669"/>
    <property type="project" value="InterPro"/>
</dbReference>
<dbReference type="PANTHER" id="PTHR23091:SF4">
    <property type="entry name" value="N-TERMINAL AMINO-ACID N(ALPHA)-ACETYLTRANSFERASE NATA"/>
    <property type="match status" value="1"/>
</dbReference>
<dbReference type="OrthoDB" id="25586at2759"/>
<dbReference type="EC" id="2.3.1.255" evidence="4"/>
<evidence type="ECO:0000256" key="7">
    <source>
        <dbReference type="ARBA" id="ARBA00047954"/>
    </source>
</evidence>
<keyword evidence="14" id="KW-1185">Reference proteome</keyword>
<sequence>MNIRRASPQDLMNMQHCNLLCLPENYQMKYYFYHGLSWPQLSYVAEDENQKVVGYVLAKMEEDPDEKPHGHITSLAVKRSHRRLGLAQKLMDQASRAMVECFNAQYVSLHVRKSNRAALHLYQNTLKFEVSEIEPKYYADGEDAYAMRRDLTNFLNKSSKDKDKSKSDIKDEITEQINRASQGLEKLAISDNKMETEKNAEEQKKKGENQEKNVEEKKKETSEKPGDDGKKRDNTEKGRGGGEGKTGKESRKGRRKNREGHKTEEKGAS</sequence>
<evidence type="ECO:0000256" key="10">
    <source>
        <dbReference type="ARBA" id="ARBA00049434"/>
    </source>
</evidence>
<comment type="catalytic activity">
    <reaction evidence="9">
        <text>N-terminal L-cysteinyl-[protein] + acetyl-CoA = N-terminal N(alpha)-acetyl-L-cysteinyl-[protein] + CoA + H(+)</text>
        <dbReference type="Rhea" id="RHEA:50512"/>
        <dbReference type="Rhea" id="RHEA-COMP:12707"/>
        <dbReference type="Rhea" id="RHEA-COMP:12708"/>
        <dbReference type="ChEBI" id="CHEBI:15378"/>
        <dbReference type="ChEBI" id="CHEBI:57287"/>
        <dbReference type="ChEBI" id="CHEBI:57288"/>
        <dbReference type="ChEBI" id="CHEBI:65250"/>
        <dbReference type="ChEBI" id="CHEBI:133372"/>
        <dbReference type="EC" id="2.3.1.255"/>
    </reaction>
</comment>
<dbReference type="PANTHER" id="PTHR23091">
    <property type="entry name" value="N-TERMINAL ACETYLTRANSFERASE"/>
    <property type="match status" value="1"/>
</dbReference>
<evidence type="ECO:0000256" key="9">
    <source>
        <dbReference type="ARBA" id="ARBA00049266"/>
    </source>
</evidence>
<keyword evidence="1" id="KW-0808">Transferase</keyword>
<evidence type="ECO:0000259" key="12">
    <source>
        <dbReference type="PROSITE" id="PS51186"/>
    </source>
</evidence>
<evidence type="ECO:0000256" key="5">
    <source>
        <dbReference type="ARBA" id="ARBA00047491"/>
    </source>
</evidence>
<evidence type="ECO:0000256" key="8">
    <source>
        <dbReference type="ARBA" id="ARBA00048236"/>
    </source>
</evidence>
<dbReference type="EMBL" id="JAIZAY010000002">
    <property type="protein sequence ID" value="KAJ8047407.1"/>
    <property type="molecule type" value="Genomic_DNA"/>
</dbReference>
<dbReference type="SUPFAM" id="SSF55729">
    <property type="entry name" value="Acyl-CoA N-acyltransferases (Nat)"/>
    <property type="match status" value="1"/>
</dbReference>
<proteinExistence type="inferred from homology"/>
<comment type="catalytic activity">
    <reaction evidence="8">
        <text>N-terminal L-alanyl-[protein] + acetyl-CoA = N-terminal N(alpha)-acetyl-L-alanyl-[protein] + CoA + H(+)</text>
        <dbReference type="Rhea" id="RHEA:50500"/>
        <dbReference type="Rhea" id="RHEA-COMP:12701"/>
        <dbReference type="Rhea" id="RHEA-COMP:12702"/>
        <dbReference type="ChEBI" id="CHEBI:15378"/>
        <dbReference type="ChEBI" id="CHEBI:57287"/>
        <dbReference type="ChEBI" id="CHEBI:57288"/>
        <dbReference type="ChEBI" id="CHEBI:64718"/>
        <dbReference type="ChEBI" id="CHEBI:83683"/>
        <dbReference type="EC" id="2.3.1.255"/>
    </reaction>
</comment>
<feature type="domain" description="N-acetyltransferase" evidence="12">
    <location>
        <begin position="1"/>
        <end position="152"/>
    </location>
</feature>
<comment type="similarity">
    <text evidence="3">Belongs to the acetyltransferase family. ARD1 subfamily.</text>
</comment>
<comment type="catalytic activity">
    <reaction evidence="10">
        <text>N-terminal L-threonyl-[protein] + acetyl-CoA = N-terminal N(alpha)-acetyl-L-threonyl-[protein] + CoA + H(+)</text>
        <dbReference type="Rhea" id="RHEA:50516"/>
        <dbReference type="Rhea" id="RHEA-COMP:12709"/>
        <dbReference type="Rhea" id="RHEA-COMP:12710"/>
        <dbReference type="ChEBI" id="CHEBI:15378"/>
        <dbReference type="ChEBI" id="CHEBI:57287"/>
        <dbReference type="ChEBI" id="CHEBI:57288"/>
        <dbReference type="ChEBI" id="CHEBI:64739"/>
        <dbReference type="ChEBI" id="CHEBI:133375"/>
        <dbReference type="EC" id="2.3.1.255"/>
    </reaction>
</comment>
<dbReference type="Proteomes" id="UP001152320">
    <property type="component" value="Chromosome 2"/>
</dbReference>
<evidence type="ECO:0000313" key="13">
    <source>
        <dbReference type="EMBL" id="KAJ8047407.1"/>
    </source>
</evidence>
<reference evidence="13" key="1">
    <citation type="submission" date="2021-10" db="EMBL/GenBank/DDBJ databases">
        <title>Tropical sea cucumber genome reveals ecological adaptation and Cuvierian tubules defense mechanism.</title>
        <authorList>
            <person name="Chen T."/>
        </authorList>
    </citation>
    <scope>NUCLEOTIDE SEQUENCE</scope>
    <source>
        <strain evidence="13">Nanhai2018</strain>
        <tissue evidence="13">Muscle</tissue>
    </source>
</reference>
<dbReference type="Pfam" id="PF00583">
    <property type="entry name" value="Acetyltransf_1"/>
    <property type="match status" value="1"/>
</dbReference>
<dbReference type="GO" id="GO:1990190">
    <property type="term" value="F:protein-N-terminal-glutamate acetyltransferase activity"/>
    <property type="evidence" value="ECO:0007669"/>
    <property type="project" value="TreeGrafter"/>
</dbReference>
<comment type="catalytic activity">
    <reaction evidence="7">
        <text>N-terminal glycyl-[protein] + acetyl-CoA = N-terminal N(alpha)-acetylglycyl-[protein] + CoA + H(+)</text>
        <dbReference type="Rhea" id="RHEA:50496"/>
        <dbReference type="Rhea" id="RHEA-COMP:12666"/>
        <dbReference type="Rhea" id="RHEA-COMP:12700"/>
        <dbReference type="ChEBI" id="CHEBI:15378"/>
        <dbReference type="ChEBI" id="CHEBI:57287"/>
        <dbReference type="ChEBI" id="CHEBI:57288"/>
        <dbReference type="ChEBI" id="CHEBI:64723"/>
        <dbReference type="ChEBI" id="CHEBI:133369"/>
        <dbReference type="EC" id="2.3.1.255"/>
    </reaction>
</comment>
<dbReference type="FunFam" id="3.40.630.30:FF:000101">
    <property type="entry name" value="N-alpha-acetyltransferase 10"/>
    <property type="match status" value="1"/>
</dbReference>
<dbReference type="CDD" id="cd04301">
    <property type="entry name" value="NAT_SF"/>
    <property type="match status" value="1"/>
</dbReference>
<evidence type="ECO:0000256" key="2">
    <source>
        <dbReference type="ARBA" id="ARBA00023315"/>
    </source>
</evidence>
<feature type="compositionally biased region" description="Basic and acidic residues" evidence="11">
    <location>
        <begin position="260"/>
        <end position="269"/>
    </location>
</feature>
<evidence type="ECO:0000313" key="14">
    <source>
        <dbReference type="Proteomes" id="UP001152320"/>
    </source>
</evidence>
<dbReference type="AlphaFoldDB" id="A0A9Q1CL71"/>
<name>A0A9Q1CL71_HOLLE</name>
<protein>
    <recommendedName>
        <fullName evidence="4">N-terminal amino-acid N(alpha)-acetyltransferase NatA</fullName>
        <ecNumber evidence="4">2.3.1.255</ecNumber>
    </recommendedName>
</protein>
<feature type="compositionally biased region" description="Basic and acidic residues" evidence="11">
    <location>
        <begin position="192"/>
        <end position="250"/>
    </location>
</feature>
<dbReference type="Gene3D" id="3.40.630.30">
    <property type="match status" value="1"/>
</dbReference>
<keyword evidence="2" id="KW-0012">Acyltransferase</keyword>
<evidence type="ECO:0000256" key="11">
    <source>
        <dbReference type="SAM" id="MobiDB-lite"/>
    </source>
</evidence>
<gene>
    <name evidence="13" type="ORF">HOLleu_06395</name>
</gene>
<dbReference type="InterPro" id="IPR000182">
    <property type="entry name" value="GNAT_dom"/>
</dbReference>
<comment type="catalytic activity">
    <reaction evidence="6">
        <text>N-terminal L-valyl-[protein] + acetyl-CoA = N-terminal N(alpha)-acetyl-L-valyl-[protein] + CoA + H(+)</text>
        <dbReference type="Rhea" id="RHEA:50508"/>
        <dbReference type="Rhea" id="RHEA-COMP:12705"/>
        <dbReference type="Rhea" id="RHEA-COMP:12706"/>
        <dbReference type="ChEBI" id="CHEBI:15378"/>
        <dbReference type="ChEBI" id="CHEBI:57287"/>
        <dbReference type="ChEBI" id="CHEBI:57288"/>
        <dbReference type="ChEBI" id="CHEBI:64741"/>
        <dbReference type="ChEBI" id="CHEBI:133371"/>
        <dbReference type="EC" id="2.3.1.255"/>
    </reaction>
</comment>